<dbReference type="GO" id="GO:0016787">
    <property type="term" value="F:hydrolase activity"/>
    <property type="evidence" value="ECO:0007669"/>
    <property type="project" value="UniProtKB-KW"/>
</dbReference>
<dbReference type="AlphaFoldDB" id="A0A379W3A5"/>
<dbReference type="PRINTS" id="PR00332">
    <property type="entry name" value="HISTRIAD"/>
</dbReference>
<name>A0A379W3A5_SALET</name>
<organism evidence="3 4">
    <name type="scientific">Salmonella enterica I</name>
    <dbReference type="NCBI Taxonomy" id="59201"/>
    <lineage>
        <taxon>Bacteria</taxon>
        <taxon>Pseudomonadati</taxon>
        <taxon>Pseudomonadota</taxon>
        <taxon>Gammaproteobacteria</taxon>
        <taxon>Enterobacterales</taxon>
        <taxon>Enterobacteriaceae</taxon>
        <taxon>Salmonella</taxon>
    </lineage>
</organism>
<evidence type="ECO:0000259" key="2">
    <source>
        <dbReference type="PROSITE" id="PS51084"/>
    </source>
</evidence>
<accession>A0A379W3A5</accession>
<dbReference type="GO" id="GO:0009117">
    <property type="term" value="P:nucleotide metabolic process"/>
    <property type="evidence" value="ECO:0007669"/>
    <property type="project" value="TreeGrafter"/>
</dbReference>
<dbReference type="InterPro" id="IPR011146">
    <property type="entry name" value="HIT-like"/>
</dbReference>
<dbReference type="PANTHER" id="PTHR46648:SF1">
    <property type="entry name" value="ADENOSINE 5'-MONOPHOSPHORAMIDASE HNT1"/>
    <property type="match status" value="1"/>
</dbReference>
<evidence type="ECO:0000313" key="4">
    <source>
        <dbReference type="Proteomes" id="UP000255509"/>
    </source>
</evidence>
<dbReference type="InterPro" id="IPR001310">
    <property type="entry name" value="Histidine_triad_HIT"/>
</dbReference>
<dbReference type="Pfam" id="PF01230">
    <property type="entry name" value="HIT"/>
    <property type="match status" value="1"/>
</dbReference>
<dbReference type="EMBL" id="UGXS01000004">
    <property type="protein sequence ID" value="SUH13423.1"/>
    <property type="molecule type" value="Genomic_DNA"/>
</dbReference>
<dbReference type="PANTHER" id="PTHR46648">
    <property type="entry name" value="HIT FAMILY PROTEIN 1"/>
    <property type="match status" value="1"/>
</dbReference>
<keyword evidence="3" id="KW-0378">Hydrolase</keyword>
<gene>
    <name evidence="3" type="primary">hit</name>
    <name evidence="3" type="ORF">NCTC8258_01066</name>
</gene>
<evidence type="ECO:0000313" key="3">
    <source>
        <dbReference type="EMBL" id="SUH13423.1"/>
    </source>
</evidence>
<dbReference type="Gene3D" id="3.30.428.10">
    <property type="entry name" value="HIT-like"/>
    <property type="match status" value="1"/>
</dbReference>
<protein>
    <submittedName>
        <fullName evidence="3">Diadenosine tetraphosphatehydrolase</fullName>
    </submittedName>
</protein>
<dbReference type="SUPFAM" id="SSF54197">
    <property type="entry name" value="HIT-like"/>
    <property type="match status" value="1"/>
</dbReference>
<dbReference type="PROSITE" id="PS51084">
    <property type="entry name" value="HIT_2"/>
    <property type="match status" value="1"/>
</dbReference>
<comment type="caution">
    <text evidence="1">Lacks conserved residue(s) required for the propagation of feature annotation.</text>
</comment>
<reference evidence="3 4" key="1">
    <citation type="submission" date="2018-06" db="EMBL/GenBank/DDBJ databases">
        <authorList>
            <consortium name="Pathogen Informatics"/>
            <person name="Doyle S."/>
        </authorList>
    </citation>
    <scope>NUCLEOTIDE SEQUENCE [LARGE SCALE GENOMIC DNA]</scope>
    <source>
        <strain evidence="3 4">NCTC8258</strain>
    </source>
</reference>
<dbReference type="InterPro" id="IPR036265">
    <property type="entry name" value="HIT-like_sf"/>
</dbReference>
<sequence length="57" mass="6645">MTCIFCQIVEGKAPCHKVWEDEHHLAFLSIFPNTDGFTVVIPKNITPATRSIYRRRR</sequence>
<proteinExistence type="predicted"/>
<evidence type="ECO:0000256" key="1">
    <source>
        <dbReference type="PROSITE-ProRule" id="PRU00464"/>
    </source>
</evidence>
<dbReference type="Proteomes" id="UP000255509">
    <property type="component" value="Unassembled WGS sequence"/>
</dbReference>
<feature type="domain" description="HIT" evidence="2">
    <location>
        <begin position="4"/>
        <end position="57"/>
    </location>
</feature>